<dbReference type="OrthoDB" id="1739544at2"/>
<comment type="caution">
    <text evidence="1">The sequence shown here is derived from an EMBL/GenBank/DDBJ whole genome shotgun (WGS) entry which is preliminary data.</text>
</comment>
<dbReference type="RefSeq" id="WP_114297751.1">
    <property type="nucleotide sequence ID" value="NZ_QPJT01000010.1"/>
</dbReference>
<accession>A0A369B580</accession>
<dbReference type="EMBL" id="QPJT01000010">
    <property type="protein sequence ID" value="RCX16591.1"/>
    <property type="molecule type" value="Genomic_DNA"/>
</dbReference>
<organism evidence="1 2">
    <name type="scientific">Anaerobacterium chartisolvens</name>
    <dbReference type="NCBI Taxonomy" id="1297424"/>
    <lineage>
        <taxon>Bacteria</taxon>
        <taxon>Bacillati</taxon>
        <taxon>Bacillota</taxon>
        <taxon>Clostridia</taxon>
        <taxon>Eubacteriales</taxon>
        <taxon>Oscillospiraceae</taxon>
        <taxon>Anaerobacterium</taxon>
    </lineage>
</organism>
<dbReference type="AlphaFoldDB" id="A0A369B580"/>
<evidence type="ECO:0000313" key="2">
    <source>
        <dbReference type="Proteomes" id="UP000253034"/>
    </source>
</evidence>
<evidence type="ECO:0000313" key="1">
    <source>
        <dbReference type="EMBL" id="RCX16591.1"/>
    </source>
</evidence>
<proteinExistence type="predicted"/>
<protein>
    <submittedName>
        <fullName evidence="1">Uncharacterized protein</fullName>
    </submittedName>
</protein>
<dbReference type="Proteomes" id="UP000253034">
    <property type="component" value="Unassembled WGS sequence"/>
</dbReference>
<name>A0A369B580_9FIRM</name>
<keyword evidence="2" id="KW-1185">Reference proteome</keyword>
<sequence>MSIAVSLCSEQRGEIRKFLERYYDKQITLDEDVEHWIYVYHKPVDAIDIISIAVDNRDKYDISVCVQIDAEDLYPVTFENHNDVIKGILYLYYEEYNKVIEPAY</sequence>
<reference evidence="1 2" key="1">
    <citation type="submission" date="2018-07" db="EMBL/GenBank/DDBJ databases">
        <title>Genomic Encyclopedia of Type Strains, Phase IV (KMG-IV): sequencing the most valuable type-strain genomes for metagenomic binning, comparative biology and taxonomic classification.</title>
        <authorList>
            <person name="Goeker M."/>
        </authorList>
    </citation>
    <scope>NUCLEOTIDE SEQUENCE [LARGE SCALE GENOMIC DNA]</scope>
    <source>
        <strain evidence="1 2">DSM 27016</strain>
    </source>
</reference>
<gene>
    <name evidence="1" type="ORF">DFR58_11087</name>
</gene>